<dbReference type="Pfam" id="PF13356">
    <property type="entry name" value="Arm-DNA-bind_3"/>
    <property type="match status" value="1"/>
</dbReference>
<dbReference type="CDD" id="cd00801">
    <property type="entry name" value="INT_P4_C"/>
    <property type="match status" value="1"/>
</dbReference>
<organism evidence="9 10">
    <name type="scientific">Cupriavidus campinensis</name>
    <dbReference type="NCBI Taxonomy" id="151783"/>
    <lineage>
        <taxon>Bacteria</taxon>
        <taxon>Pseudomonadati</taxon>
        <taxon>Pseudomonadota</taxon>
        <taxon>Betaproteobacteria</taxon>
        <taxon>Burkholderiales</taxon>
        <taxon>Burkholderiaceae</taxon>
        <taxon>Cupriavidus</taxon>
    </lineage>
</organism>
<dbReference type="InterPro" id="IPR002104">
    <property type="entry name" value="Integrase_catalytic"/>
</dbReference>
<dbReference type="Gene3D" id="1.10.443.10">
    <property type="entry name" value="Intergrase catalytic core"/>
    <property type="match status" value="1"/>
</dbReference>
<evidence type="ECO:0000256" key="2">
    <source>
        <dbReference type="ARBA" id="ARBA00022908"/>
    </source>
</evidence>
<name>A0AAE9L203_9BURK</name>
<dbReference type="RefSeq" id="WP_250024815.1">
    <property type="nucleotide sequence ID" value="NZ_CP097330.1"/>
</dbReference>
<dbReference type="InterPro" id="IPR011010">
    <property type="entry name" value="DNA_brk_join_enz"/>
</dbReference>
<dbReference type="AlphaFoldDB" id="A0AAE9L203"/>
<dbReference type="GO" id="GO:0006310">
    <property type="term" value="P:DNA recombination"/>
    <property type="evidence" value="ECO:0007669"/>
    <property type="project" value="UniProtKB-KW"/>
</dbReference>
<dbReference type="PANTHER" id="PTHR30629">
    <property type="entry name" value="PROPHAGE INTEGRASE"/>
    <property type="match status" value="1"/>
</dbReference>
<dbReference type="EMBL" id="CP097330">
    <property type="protein sequence ID" value="URF03839.1"/>
    <property type="molecule type" value="Genomic_DNA"/>
</dbReference>
<dbReference type="Proteomes" id="UP001056132">
    <property type="component" value="Chromosome 1"/>
</dbReference>
<evidence type="ECO:0000259" key="8">
    <source>
        <dbReference type="PROSITE" id="PS51900"/>
    </source>
</evidence>
<dbReference type="GO" id="GO:0015074">
    <property type="term" value="P:DNA integration"/>
    <property type="evidence" value="ECO:0007669"/>
    <property type="project" value="UniProtKB-KW"/>
</dbReference>
<gene>
    <name evidence="9" type="ORF">M5D45_15255</name>
</gene>
<proteinExistence type="inferred from homology"/>
<dbReference type="Pfam" id="PF22022">
    <property type="entry name" value="Phage_int_M"/>
    <property type="match status" value="1"/>
</dbReference>
<dbReference type="Gene3D" id="1.10.150.130">
    <property type="match status" value="1"/>
</dbReference>
<dbReference type="InterPro" id="IPR010998">
    <property type="entry name" value="Integrase_recombinase_N"/>
</dbReference>
<evidence type="ECO:0000256" key="3">
    <source>
        <dbReference type="ARBA" id="ARBA00023125"/>
    </source>
</evidence>
<dbReference type="InterPro" id="IPR044068">
    <property type="entry name" value="CB"/>
</dbReference>
<keyword evidence="3 5" id="KW-0238">DNA-binding</keyword>
<sequence length="409" mass="46138">MKSKPLTDTACRNAKYNPTGSGNKLADGGGLYLELMASGAKKWRLKFRHQGKENRLTFGDYPAITLAVARERRSEAKAQLAEGADPATCRDTARREAQVRSSNVFELVANEWYETKKAGWSESHAARVRKQLDREVGPAFGSRPIAEITAPELLAAIRKIEARGALETASKTLQTCGQVFRYAIATGRAERDVAADLRGALQARPVTNLKRIPEAGLPELLEKIDAYLGDPLTRFALQLLTRTFVRTKELRFAEWAEFDLQKAEWRIPAAKMKSDVLHIVPLSTQVLVQLKALQGLTGNSRWLFPNTSKPEKPMSENTVLYALYRMGYHSRMTGHGFRGLASTILNENGFNRDWIERQLAHVERDSVRSAYNHAEYLAERRRMMQWYSDYLDKLNVKSGEVPVEEGVER</sequence>
<evidence type="ECO:0000256" key="4">
    <source>
        <dbReference type="ARBA" id="ARBA00023172"/>
    </source>
</evidence>
<evidence type="ECO:0000259" key="7">
    <source>
        <dbReference type="PROSITE" id="PS51898"/>
    </source>
</evidence>
<feature type="domain" description="Core-binding (CB)" evidence="8">
    <location>
        <begin position="103"/>
        <end position="184"/>
    </location>
</feature>
<dbReference type="KEGG" id="ccam:M5D45_15255"/>
<dbReference type="InterPro" id="IPR053876">
    <property type="entry name" value="Phage_int_M"/>
</dbReference>
<comment type="similarity">
    <text evidence="1">Belongs to the 'phage' integrase family.</text>
</comment>
<dbReference type="GO" id="GO:0003677">
    <property type="term" value="F:DNA binding"/>
    <property type="evidence" value="ECO:0007669"/>
    <property type="project" value="UniProtKB-UniRule"/>
</dbReference>
<evidence type="ECO:0000256" key="1">
    <source>
        <dbReference type="ARBA" id="ARBA00008857"/>
    </source>
</evidence>
<keyword evidence="4" id="KW-0233">DNA recombination</keyword>
<feature type="domain" description="Tyr recombinase" evidence="7">
    <location>
        <begin position="207"/>
        <end position="385"/>
    </location>
</feature>
<dbReference type="PROSITE" id="PS51898">
    <property type="entry name" value="TYR_RECOMBINASE"/>
    <property type="match status" value="1"/>
</dbReference>
<reference evidence="9" key="2">
    <citation type="submission" date="2022-05" db="EMBL/GenBank/DDBJ databases">
        <authorList>
            <person name="Kunte H.-J."/>
        </authorList>
    </citation>
    <scope>NUCLEOTIDE SEQUENCE</scope>
    <source>
        <strain evidence="9">G5</strain>
    </source>
</reference>
<evidence type="ECO:0000256" key="6">
    <source>
        <dbReference type="SAM" id="MobiDB-lite"/>
    </source>
</evidence>
<dbReference type="Gene3D" id="3.30.160.390">
    <property type="entry name" value="Integrase, DNA-binding domain"/>
    <property type="match status" value="1"/>
</dbReference>
<feature type="region of interest" description="Disordered" evidence="6">
    <location>
        <begin position="1"/>
        <end position="20"/>
    </location>
</feature>
<reference evidence="9" key="1">
    <citation type="journal article" date="2022" name="Microbiol. Resour. Announc.">
        <title>Genome Sequence of Cupriavidus campinensis Strain G5, a Member of a Bacterial Consortium Capable of Polyethylene Degradation.</title>
        <authorList>
            <person name="Schneider B."/>
            <person name="Pfeiffer F."/>
            <person name="Dyall-Smith M."/>
            <person name="Kunte H.J."/>
        </authorList>
    </citation>
    <scope>NUCLEOTIDE SEQUENCE</scope>
    <source>
        <strain evidence="9">G5</strain>
    </source>
</reference>
<evidence type="ECO:0000313" key="10">
    <source>
        <dbReference type="Proteomes" id="UP001056132"/>
    </source>
</evidence>
<evidence type="ECO:0000313" key="9">
    <source>
        <dbReference type="EMBL" id="URF03839.1"/>
    </source>
</evidence>
<dbReference type="PANTHER" id="PTHR30629:SF2">
    <property type="entry name" value="PROPHAGE INTEGRASE INTS-RELATED"/>
    <property type="match status" value="1"/>
</dbReference>
<dbReference type="InterPro" id="IPR038488">
    <property type="entry name" value="Integrase_DNA-bd_sf"/>
</dbReference>
<protein>
    <submittedName>
        <fullName evidence="9">Tyrosine-type recombinase/integrase</fullName>
    </submittedName>
</protein>
<dbReference type="InterPro" id="IPR050808">
    <property type="entry name" value="Phage_Integrase"/>
</dbReference>
<evidence type="ECO:0000256" key="5">
    <source>
        <dbReference type="PROSITE-ProRule" id="PRU01248"/>
    </source>
</evidence>
<dbReference type="Pfam" id="PF00589">
    <property type="entry name" value="Phage_integrase"/>
    <property type="match status" value="1"/>
</dbReference>
<dbReference type="PROSITE" id="PS51900">
    <property type="entry name" value="CB"/>
    <property type="match status" value="1"/>
</dbReference>
<dbReference type="SUPFAM" id="SSF56349">
    <property type="entry name" value="DNA breaking-rejoining enzymes"/>
    <property type="match status" value="1"/>
</dbReference>
<keyword evidence="2" id="KW-0229">DNA integration</keyword>
<accession>A0AAE9L203</accession>
<dbReference type="InterPro" id="IPR025166">
    <property type="entry name" value="Integrase_DNA_bind_dom"/>
</dbReference>
<dbReference type="InterPro" id="IPR013762">
    <property type="entry name" value="Integrase-like_cat_sf"/>
</dbReference>